<dbReference type="Proteomes" id="UP000799536">
    <property type="component" value="Unassembled WGS sequence"/>
</dbReference>
<protein>
    <submittedName>
        <fullName evidence="1">Uncharacterized protein</fullName>
    </submittedName>
</protein>
<comment type="caution">
    <text evidence="1">The sequence shown here is derived from an EMBL/GenBank/DDBJ whole genome shotgun (WGS) entry which is preliminary data.</text>
</comment>
<keyword evidence="2" id="KW-1185">Reference proteome</keyword>
<reference evidence="1" key="1">
    <citation type="journal article" date="2020" name="Stud. Mycol.">
        <title>101 Dothideomycetes genomes: a test case for predicting lifestyles and emergence of pathogens.</title>
        <authorList>
            <person name="Haridas S."/>
            <person name="Albert R."/>
            <person name="Binder M."/>
            <person name="Bloem J."/>
            <person name="Labutti K."/>
            <person name="Salamov A."/>
            <person name="Andreopoulos B."/>
            <person name="Baker S."/>
            <person name="Barry K."/>
            <person name="Bills G."/>
            <person name="Bluhm B."/>
            <person name="Cannon C."/>
            <person name="Castanera R."/>
            <person name="Culley D."/>
            <person name="Daum C."/>
            <person name="Ezra D."/>
            <person name="Gonzalez J."/>
            <person name="Henrissat B."/>
            <person name="Kuo A."/>
            <person name="Liang C."/>
            <person name="Lipzen A."/>
            <person name="Lutzoni F."/>
            <person name="Magnuson J."/>
            <person name="Mondo S."/>
            <person name="Nolan M."/>
            <person name="Ohm R."/>
            <person name="Pangilinan J."/>
            <person name="Park H.-J."/>
            <person name="Ramirez L."/>
            <person name="Alfaro M."/>
            <person name="Sun H."/>
            <person name="Tritt A."/>
            <person name="Yoshinaga Y."/>
            <person name="Zwiers L.-H."/>
            <person name="Turgeon B."/>
            <person name="Goodwin S."/>
            <person name="Spatafora J."/>
            <person name="Crous P."/>
            <person name="Grigoriev I."/>
        </authorList>
    </citation>
    <scope>NUCLEOTIDE SEQUENCE</scope>
    <source>
        <strain evidence="1">ATCC 74209</strain>
    </source>
</reference>
<gene>
    <name evidence="1" type="ORF">GQ43DRAFT_434916</name>
</gene>
<evidence type="ECO:0000313" key="2">
    <source>
        <dbReference type="Proteomes" id="UP000799536"/>
    </source>
</evidence>
<dbReference type="EMBL" id="ML994206">
    <property type="protein sequence ID" value="KAF2197712.1"/>
    <property type="molecule type" value="Genomic_DNA"/>
</dbReference>
<accession>A0A9P4JJ94</accession>
<name>A0A9P4JJ94_9PLEO</name>
<evidence type="ECO:0000313" key="1">
    <source>
        <dbReference type="EMBL" id="KAF2197712.1"/>
    </source>
</evidence>
<organism evidence="1 2">
    <name type="scientific">Delitschia confertaspora ATCC 74209</name>
    <dbReference type="NCBI Taxonomy" id="1513339"/>
    <lineage>
        <taxon>Eukaryota</taxon>
        <taxon>Fungi</taxon>
        <taxon>Dikarya</taxon>
        <taxon>Ascomycota</taxon>
        <taxon>Pezizomycotina</taxon>
        <taxon>Dothideomycetes</taxon>
        <taxon>Pleosporomycetidae</taxon>
        <taxon>Pleosporales</taxon>
        <taxon>Delitschiaceae</taxon>
        <taxon>Delitschia</taxon>
    </lineage>
</organism>
<dbReference type="AlphaFoldDB" id="A0A9P4JJ94"/>
<sequence length="223" mass="24912">MNCGGSVIRVVWPLFIPQQRAVHVAPWLRVLSAVSKEDPNDLDSGLRRQYCATADNLLGHGMIHSSGKKIFEKKHADAGNSVLAAAKGGGNSPQEKLEERGCQTRDTFAGWFRVSPLEILSTTIHHPSKAQHYAPPRRLLLAFRHAFHPAGFLAPSHRPFDPHVSLGDWPFNRDTILRTESDVTRRFTPNAKRSEERLVQVTADGAAVEFVRHPICKMSLSWK</sequence>
<proteinExistence type="predicted"/>